<dbReference type="Proteomes" id="UP001250791">
    <property type="component" value="Unassembled WGS sequence"/>
</dbReference>
<dbReference type="EMBL" id="JAVDUP010000009">
    <property type="protein sequence ID" value="MDR6903682.1"/>
    <property type="molecule type" value="Genomic_DNA"/>
</dbReference>
<evidence type="ECO:0000313" key="1">
    <source>
        <dbReference type="EMBL" id="MDR6903682.1"/>
    </source>
</evidence>
<keyword evidence="2" id="KW-1185">Reference proteome</keyword>
<sequence length="104" mass="11462">MLLDRFVDKASLLDFISMSDVYATSYLNEAQMTSGTLAYSFGLGKAVVSTPYWHARELLAEGHGVLVPFGDAIAIGREVASLLADDGRRDAMRRRAYQTSRPMT</sequence>
<proteinExistence type="predicted"/>
<evidence type="ECO:0000313" key="2">
    <source>
        <dbReference type="Proteomes" id="UP001250791"/>
    </source>
</evidence>
<name>A0ABU1SXH2_9HYPH</name>
<dbReference type="SUPFAM" id="SSF53756">
    <property type="entry name" value="UDP-Glycosyltransferase/glycogen phosphorylase"/>
    <property type="match status" value="1"/>
</dbReference>
<gene>
    <name evidence="1" type="ORF">J2W52_005315</name>
</gene>
<accession>A0ABU1SXH2</accession>
<organism evidence="1 2">
    <name type="scientific">Rhizobium miluonense</name>
    <dbReference type="NCBI Taxonomy" id="411945"/>
    <lineage>
        <taxon>Bacteria</taxon>
        <taxon>Pseudomonadati</taxon>
        <taxon>Pseudomonadota</taxon>
        <taxon>Alphaproteobacteria</taxon>
        <taxon>Hyphomicrobiales</taxon>
        <taxon>Rhizobiaceae</taxon>
        <taxon>Rhizobium/Agrobacterium group</taxon>
        <taxon>Rhizobium</taxon>
    </lineage>
</organism>
<comment type="caution">
    <text evidence="1">The sequence shown here is derived from an EMBL/GenBank/DDBJ whole genome shotgun (WGS) entry which is preliminary data.</text>
</comment>
<dbReference type="Gene3D" id="3.40.50.2000">
    <property type="entry name" value="Glycogen Phosphorylase B"/>
    <property type="match status" value="1"/>
</dbReference>
<reference evidence="1 2" key="1">
    <citation type="submission" date="2023-07" db="EMBL/GenBank/DDBJ databases">
        <title>Sorghum-associated microbial communities from plants grown in Nebraska, USA.</title>
        <authorList>
            <person name="Schachtman D."/>
        </authorList>
    </citation>
    <scope>NUCLEOTIDE SEQUENCE [LARGE SCALE GENOMIC DNA]</scope>
    <source>
        <strain evidence="1 2">3199</strain>
    </source>
</reference>
<protein>
    <submittedName>
        <fullName evidence="1">Glycosyltransferase involved in cell wall biosynthesis</fullName>
    </submittedName>
</protein>